<name>A0A2N7VMF8_9BURK</name>
<evidence type="ECO:0000313" key="1">
    <source>
        <dbReference type="EMBL" id="PMS18330.1"/>
    </source>
</evidence>
<gene>
    <name evidence="1" type="ORF">C0Z18_17285</name>
</gene>
<reference evidence="1 2" key="1">
    <citation type="submission" date="2018-01" db="EMBL/GenBank/DDBJ databases">
        <title>Whole genome analyses suggest that Burkholderia sensu lato contains two further novel genera in the rhizoxinica-symbiotica group Mycetohabitans gen. nov., and Trinickia gen. nov.: implications for the evolution of diazotrophy and nodulation in the Burkholderiaceae.</title>
        <authorList>
            <person name="Estrada-de los Santos P."/>
            <person name="Palmer M."/>
            <person name="Chavez-Ramirez B."/>
            <person name="Beukes C."/>
            <person name="Steenkamp E.T."/>
            <person name="Hirsch A.M."/>
            <person name="Manyaka P."/>
            <person name="Maluk M."/>
            <person name="Lafos M."/>
            <person name="Crook M."/>
            <person name="Gross E."/>
            <person name="Simon M.F."/>
            <person name="Bueno dos Reis Junior F."/>
            <person name="Poole P.S."/>
            <person name="Venter S.N."/>
            <person name="James E.K."/>
        </authorList>
    </citation>
    <scope>NUCLEOTIDE SEQUENCE [LARGE SCALE GENOMIC DNA]</scope>
    <source>
        <strain evidence="1 2">GIMN1.004</strain>
    </source>
</reference>
<accession>A0A2N7VMF8</accession>
<dbReference type="Proteomes" id="UP000235616">
    <property type="component" value="Unassembled WGS sequence"/>
</dbReference>
<protein>
    <recommendedName>
        <fullName evidence="3">RHS repeat protein</fullName>
    </recommendedName>
</protein>
<organism evidence="1 2">
    <name type="scientific">Trinickia dabaoshanensis</name>
    <dbReference type="NCBI Taxonomy" id="564714"/>
    <lineage>
        <taxon>Bacteria</taxon>
        <taxon>Pseudomonadati</taxon>
        <taxon>Pseudomonadota</taxon>
        <taxon>Betaproteobacteria</taxon>
        <taxon>Burkholderiales</taxon>
        <taxon>Burkholderiaceae</taxon>
        <taxon>Trinickia</taxon>
    </lineage>
</organism>
<dbReference type="Gene3D" id="2.180.10.10">
    <property type="entry name" value="RHS repeat-associated core"/>
    <property type="match status" value="1"/>
</dbReference>
<evidence type="ECO:0000313" key="2">
    <source>
        <dbReference type="Proteomes" id="UP000235616"/>
    </source>
</evidence>
<evidence type="ECO:0008006" key="3">
    <source>
        <dbReference type="Google" id="ProtNLM"/>
    </source>
</evidence>
<dbReference type="EMBL" id="PNYA01000015">
    <property type="protein sequence ID" value="PMS18330.1"/>
    <property type="molecule type" value="Genomic_DNA"/>
</dbReference>
<sequence>MDPRTGLYTVSIHLGQLTGNRGAGPVLPLTLRYSPLNRANVGLGIGWTLGLSTLQFGLKPVICVSTGEQYGLTKTGNTYSVAQQRLQSFKFVQQDASHYWIAHKSGDRELIEIRGDSGYVSKLYTAAGHALTLTWDTTLAAPRLIRVVDALGHVLFDVPNGYGANGTVFSLFPASTDKTTGEAYNVVLTSNNGLVQDVTIQARDCEDQTWTLTNASVDQKNHWGQWITEVTGPGGYQDKIEYSANHSLPPGGPAEFMPCAGKYTRTPGGGQTQLVSNYTYSDFNFLGGGARNIRWYDDRDSLMELPFDPNYCYTSTETELASVQSGPDVTTKRTYNAYHLQQQVDVTSDARTQTTVSSYGGIAANTVLAQQKAWYQFPSAKSASWNGGATENSSFEWDDFGNPLKKIDPDGSITQWSYYSESGEMGKCPPEPNGFRRFAKWKLVNPGKVRAADWIKGSAPVRQTNYTYDTAQAAPGTDKKLVLRVFEQHVSAVSADAFGGLTSPTPLSEVTYHYWSSGIAGSDEYDAGRLYHRATKHYANDGTGASYHSTDDYVYKYYDKGDPHFPFGLQTSRQSTSTGVDGKSLTIFDTHIKSTFTDRIWQEVDVQQNSTSYVYDRLGRPKQRIMDPGKVGYTNILTYTYSIDKTGATPFQVTQKDIRGNRVRYSMDGLRRPYKKEVNAVDIDGADSEKFYELSTKQFDGMGRLWKSTASDVAFESAQRQIRYALTGTHSYDGWGHPKKTAYSNGVVEYTTYDPIAKSVKTWLGSSASQLTSGSHVTHYDYNFSQKPYRVERYNAAPSSACYSVHYSTYDGLHRVRSETEEVAAGATTLPTTAYEYDHWDRAFNTTLPDKSVVVRSYSPDSPEKRVTNIQITKSAGDLTSLVSPGVRQFDALGRVTQSYLGASEGKRFWTYDYGNPWDTRPTTATDPTAITRTYSYSYELGEAVESVTTSGSAKIEQNFGYDKSAGLLTSANASDGDAWTYNMFTSGRLQSEQSTGGNGPAMSYVYTVSGAPYSYTHIDGATQTISRDKYGRVSQIADGIVLVTLSYDALNRRIGWTATQGQHTLSTAISLDDFGRETKRVIRDNKTQKSWTISQAWQANDLLATVTFSKGSQQVRVENYTYDSRNRLIDWSVNPYYTTEFPCDRFGNQIWKQSFVLDALNNITQVTTSFINPKATNVAVFKFEDPYDPCRLTSGSNTHPSYRATFKVTYDKAGRITDDGMGTTFTYDELGRVCAAASELTKLHGTYTYDAHNRLASQTIDSDPIKFYYRANSLVNLVQGTNQSRLFQASIVGAVAQTNIGDDAGSWLLGTNQLGSVLNASDGQNTDTHVYSAYGEEAINPKKAAGEQ</sequence>
<keyword evidence="2" id="KW-1185">Reference proteome</keyword>
<comment type="caution">
    <text evidence="1">The sequence shown here is derived from an EMBL/GenBank/DDBJ whole genome shotgun (WGS) entry which is preliminary data.</text>
</comment>
<proteinExistence type="predicted"/>